<evidence type="ECO:0000313" key="2">
    <source>
        <dbReference type="EMBL" id="KAF6206815.1"/>
    </source>
</evidence>
<gene>
    <name evidence="2" type="ORF">GE061_018051</name>
</gene>
<dbReference type="Proteomes" id="UP000466442">
    <property type="component" value="Unassembled WGS sequence"/>
</dbReference>
<feature type="compositionally biased region" description="Basic and acidic residues" evidence="1">
    <location>
        <begin position="41"/>
        <end position="53"/>
    </location>
</feature>
<sequence>MSGSTEVQAAQEPKPLLAVQIFASIEELAAGLFRLGSWRDADGENHLDREGSRFSDPPTMAVRDRDQCP</sequence>
<comment type="caution">
    <text evidence="2">The sequence shown here is derived from an EMBL/GenBank/DDBJ whole genome shotgun (WGS) entry which is preliminary data.</text>
</comment>
<keyword evidence="3" id="KW-1185">Reference proteome</keyword>
<accession>A0A8S9XGR8</accession>
<organism evidence="2 3">
    <name type="scientific">Apolygus lucorum</name>
    <name type="common">Small green plant bug</name>
    <name type="synonym">Lygocoris lucorum</name>
    <dbReference type="NCBI Taxonomy" id="248454"/>
    <lineage>
        <taxon>Eukaryota</taxon>
        <taxon>Metazoa</taxon>
        <taxon>Ecdysozoa</taxon>
        <taxon>Arthropoda</taxon>
        <taxon>Hexapoda</taxon>
        <taxon>Insecta</taxon>
        <taxon>Pterygota</taxon>
        <taxon>Neoptera</taxon>
        <taxon>Paraneoptera</taxon>
        <taxon>Hemiptera</taxon>
        <taxon>Heteroptera</taxon>
        <taxon>Panheteroptera</taxon>
        <taxon>Cimicomorpha</taxon>
        <taxon>Miridae</taxon>
        <taxon>Mirini</taxon>
        <taxon>Apolygus</taxon>
    </lineage>
</organism>
<feature type="region of interest" description="Disordered" evidence="1">
    <location>
        <begin position="41"/>
        <end position="69"/>
    </location>
</feature>
<evidence type="ECO:0000313" key="3">
    <source>
        <dbReference type="Proteomes" id="UP000466442"/>
    </source>
</evidence>
<name>A0A8S9XGR8_APOLU</name>
<evidence type="ECO:0000256" key="1">
    <source>
        <dbReference type="SAM" id="MobiDB-lite"/>
    </source>
</evidence>
<reference evidence="2" key="1">
    <citation type="journal article" date="2021" name="Mol. Ecol. Resour.">
        <title>Apolygus lucorum genome provides insights into omnivorousness and mesophyll feeding.</title>
        <authorList>
            <person name="Liu Y."/>
            <person name="Liu H."/>
            <person name="Wang H."/>
            <person name="Huang T."/>
            <person name="Liu B."/>
            <person name="Yang B."/>
            <person name="Yin L."/>
            <person name="Li B."/>
            <person name="Zhang Y."/>
            <person name="Zhang S."/>
            <person name="Jiang F."/>
            <person name="Zhang X."/>
            <person name="Ren Y."/>
            <person name="Wang B."/>
            <person name="Wang S."/>
            <person name="Lu Y."/>
            <person name="Wu K."/>
            <person name="Fan W."/>
            <person name="Wang G."/>
        </authorList>
    </citation>
    <scope>NUCLEOTIDE SEQUENCE</scope>
    <source>
        <strain evidence="2">12Hb</strain>
    </source>
</reference>
<dbReference type="EMBL" id="WIXP02000008">
    <property type="protein sequence ID" value="KAF6206815.1"/>
    <property type="molecule type" value="Genomic_DNA"/>
</dbReference>
<proteinExistence type="predicted"/>
<dbReference type="AlphaFoldDB" id="A0A8S9XGR8"/>
<protein>
    <submittedName>
        <fullName evidence="2">Uncharacterized protein</fullName>
    </submittedName>
</protein>